<dbReference type="EMBL" id="JACAZH010000007">
    <property type="protein sequence ID" value="KAF7363702.1"/>
    <property type="molecule type" value="Genomic_DNA"/>
</dbReference>
<dbReference type="OrthoDB" id="3052938at2759"/>
<dbReference type="AlphaFoldDB" id="A0A8H7D8S5"/>
<evidence type="ECO:0008006" key="3">
    <source>
        <dbReference type="Google" id="ProtNLM"/>
    </source>
</evidence>
<evidence type="ECO:0000313" key="2">
    <source>
        <dbReference type="Proteomes" id="UP000623467"/>
    </source>
</evidence>
<name>A0A8H7D8S5_9AGAR</name>
<dbReference type="SUPFAM" id="SSF52047">
    <property type="entry name" value="RNI-like"/>
    <property type="match status" value="1"/>
</dbReference>
<evidence type="ECO:0000313" key="1">
    <source>
        <dbReference type="EMBL" id="KAF7363702.1"/>
    </source>
</evidence>
<proteinExistence type="predicted"/>
<keyword evidence="2" id="KW-1185">Reference proteome</keyword>
<comment type="caution">
    <text evidence="1">The sequence shown here is derived from an EMBL/GenBank/DDBJ whole genome shotgun (WGS) entry which is preliminary data.</text>
</comment>
<protein>
    <recommendedName>
        <fullName evidence="3">F-box protein</fullName>
    </recommendedName>
</protein>
<gene>
    <name evidence="1" type="ORF">MSAN_01027900</name>
</gene>
<accession>A0A8H7D8S5</accession>
<organism evidence="1 2">
    <name type="scientific">Mycena sanguinolenta</name>
    <dbReference type="NCBI Taxonomy" id="230812"/>
    <lineage>
        <taxon>Eukaryota</taxon>
        <taxon>Fungi</taxon>
        <taxon>Dikarya</taxon>
        <taxon>Basidiomycota</taxon>
        <taxon>Agaricomycotina</taxon>
        <taxon>Agaricomycetes</taxon>
        <taxon>Agaricomycetidae</taxon>
        <taxon>Agaricales</taxon>
        <taxon>Marasmiineae</taxon>
        <taxon>Mycenaceae</taxon>
        <taxon>Mycena</taxon>
    </lineage>
</organism>
<dbReference type="Proteomes" id="UP000623467">
    <property type="component" value="Unassembled WGS sequence"/>
</dbReference>
<sequence length="398" mass="44875">MQYLFDMEVYRFGDACVMEYVVHLVSFTRSGEISRLLWDSKASAGIIKQIASIFISHLHHTAEFVIDGLCVFGQEIMDENDARYPKLAFEPSEVESLNAPLLSALVVHLPKGSAWDWIRAACHASPCLTHLTTSHSCLNVFPVTNLTELNWIHPVPMLQVFQVFEDASNLGHVDINVEGPVVPSSTKSRLTMKSITKVEITSYDHLGEFLEQTEFPSVVDLRVCYSDAWPGAPFHSFLSRSSCALTALTFHGCIVSPAEIVFCLQHRACHTLESLCVQECIPGDDDVLLQHLTYQGPEHPPCSHPNLRMIKLHDMSCTDGLLADMVGSRTYTRLPSRTELMGLVNKMAPARLTEVWFSFVDPDTQKEDHRKDWKRLREIEEMPWSELTIGWPVTDFTG</sequence>
<reference evidence="1" key="1">
    <citation type="submission" date="2020-05" db="EMBL/GenBank/DDBJ databases">
        <title>Mycena genomes resolve the evolution of fungal bioluminescence.</title>
        <authorList>
            <person name="Tsai I.J."/>
        </authorList>
    </citation>
    <scope>NUCLEOTIDE SEQUENCE</scope>
    <source>
        <strain evidence="1">160909Yilan</strain>
    </source>
</reference>